<dbReference type="OrthoDB" id="427096at2759"/>
<dbReference type="EMBL" id="KZ349406">
    <property type="protein sequence ID" value="PIO64984.1"/>
    <property type="molecule type" value="Genomic_DNA"/>
</dbReference>
<evidence type="ECO:0000256" key="1">
    <source>
        <dbReference type="ARBA" id="ARBA00004922"/>
    </source>
</evidence>
<dbReference type="PANTHER" id="PTHR11929">
    <property type="entry name" value="ALPHA- 1,3 -FUCOSYLTRANSFERASE"/>
    <property type="match status" value="1"/>
</dbReference>
<protein>
    <submittedName>
        <fullName evidence="2">Uncharacterized protein</fullName>
    </submittedName>
</protein>
<dbReference type="InterPro" id="IPR001503">
    <property type="entry name" value="Glyco_trans_10"/>
</dbReference>
<reference evidence="2 3" key="1">
    <citation type="submission" date="2015-09" db="EMBL/GenBank/DDBJ databases">
        <title>Draft genome of the parasitic nematode Teladorsagia circumcincta isolate WARC Sus (inbred).</title>
        <authorList>
            <person name="Mitreva M."/>
        </authorList>
    </citation>
    <scope>NUCLEOTIDE SEQUENCE [LARGE SCALE GENOMIC DNA]</scope>
    <source>
        <strain evidence="2 3">S</strain>
    </source>
</reference>
<accession>A0A2G9U476</accession>
<dbReference type="SUPFAM" id="SSF53756">
    <property type="entry name" value="UDP-Glycosyltransferase/glycogen phosphorylase"/>
    <property type="match status" value="1"/>
</dbReference>
<evidence type="ECO:0000313" key="2">
    <source>
        <dbReference type="EMBL" id="PIO64984.1"/>
    </source>
</evidence>
<dbReference type="AlphaFoldDB" id="A0A2G9U476"/>
<dbReference type="GO" id="GO:0016020">
    <property type="term" value="C:membrane"/>
    <property type="evidence" value="ECO:0007669"/>
    <property type="project" value="InterPro"/>
</dbReference>
<dbReference type="GO" id="GO:0046920">
    <property type="term" value="F:alpha-(1-&gt;3)-fucosyltransferase activity"/>
    <property type="evidence" value="ECO:0007669"/>
    <property type="project" value="TreeGrafter"/>
</dbReference>
<dbReference type="InterPro" id="IPR038577">
    <property type="entry name" value="GT10-like_C_sf"/>
</dbReference>
<dbReference type="Gene3D" id="3.40.50.11660">
    <property type="entry name" value="Glycosyl transferase family 10, C-terminal domain"/>
    <property type="match status" value="1"/>
</dbReference>
<proteinExistence type="predicted"/>
<organism evidence="2 3">
    <name type="scientific">Teladorsagia circumcincta</name>
    <name type="common">Brown stomach worm</name>
    <name type="synonym">Ostertagia circumcincta</name>
    <dbReference type="NCBI Taxonomy" id="45464"/>
    <lineage>
        <taxon>Eukaryota</taxon>
        <taxon>Metazoa</taxon>
        <taxon>Ecdysozoa</taxon>
        <taxon>Nematoda</taxon>
        <taxon>Chromadorea</taxon>
        <taxon>Rhabditida</taxon>
        <taxon>Rhabditina</taxon>
        <taxon>Rhabditomorpha</taxon>
        <taxon>Strongyloidea</taxon>
        <taxon>Trichostrongylidae</taxon>
        <taxon>Teladorsagia</taxon>
    </lineage>
</organism>
<name>A0A2G9U476_TELCI</name>
<dbReference type="UniPathway" id="UPA00378"/>
<evidence type="ECO:0000313" key="3">
    <source>
        <dbReference type="Proteomes" id="UP000230423"/>
    </source>
</evidence>
<gene>
    <name evidence="2" type="ORF">TELCIR_13367</name>
</gene>
<dbReference type="PANTHER" id="PTHR11929:SF145">
    <property type="entry name" value="ALPHA-(1,3)-FUCOSYLTRANSFERASE FUT-1"/>
    <property type="match status" value="1"/>
</dbReference>
<keyword evidence="3" id="KW-1185">Reference proteome</keyword>
<comment type="pathway">
    <text evidence="1">Protein modification; protein glycosylation.</text>
</comment>
<dbReference type="Proteomes" id="UP000230423">
    <property type="component" value="Unassembled WGS sequence"/>
</dbReference>
<sequence length="135" mass="14932">MNRADAVSALSLRIHSEKVESPMNSIGAQLAHGDFNMTLGYRHDSPVASPYAYTVKLAKRCRLTSSSLNISAINGKTLGAAWFVSNCYTESKREEYVEKLKGEKPISEKYIIDSAASPLSIICPEWAERRCDLGF</sequence>